<organism evidence="2 3">
    <name type="scientific">Companilactobacillus kimchiensis</name>
    <dbReference type="NCBI Taxonomy" id="993692"/>
    <lineage>
        <taxon>Bacteria</taxon>
        <taxon>Bacillati</taxon>
        <taxon>Bacillota</taxon>
        <taxon>Bacilli</taxon>
        <taxon>Lactobacillales</taxon>
        <taxon>Lactobacillaceae</taxon>
        <taxon>Companilactobacillus</taxon>
    </lineage>
</organism>
<dbReference type="PATRIC" id="fig|993692.3.peg.94"/>
<dbReference type="Proteomes" id="UP000051006">
    <property type="component" value="Unassembled WGS sequence"/>
</dbReference>
<dbReference type="STRING" id="993692.IV57_GL000094"/>
<keyword evidence="3" id="KW-1185">Reference proteome</keyword>
<feature type="signal peptide" evidence="1">
    <location>
        <begin position="1"/>
        <end position="22"/>
    </location>
</feature>
<evidence type="ECO:0008006" key="4">
    <source>
        <dbReference type="Google" id="ProtNLM"/>
    </source>
</evidence>
<evidence type="ECO:0000256" key="1">
    <source>
        <dbReference type="SAM" id="SignalP"/>
    </source>
</evidence>
<protein>
    <recommendedName>
        <fullName evidence="4">Surface layer protein A domain-containing protein</fullName>
    </recommendedName>
</protein>
<evidence type="ECO:0000313" key="2">
    <source>
        <dbReference type="EMBL" id="KRO00774.1"/>
    </source>
</evidence>
<dbReference type="EMBL" id="JQCF01000001">
    <property type="protein sequence ID" value="KRO00774.1"/>
    <property type="molecule type" value="Genomic_DNA"/>
</dbReference>
<dbReference type="RefSeq" id="WP_057879514.1">
    <property type="nucleotide sequence ID" value="NZ_JQCF01000001.1"/>
</dbReference>
<accession>A0A0R2LGS9</accession>
<dbReference type="OrthoDB" id="2305711at2"/>
<sequence>MKNVIKVSIISALALLSLTSITGVTKVKADYIHTFKQESLYARGSVAEIVPDPGAYLYNFSKVYDRALAPNTDWYTDKVDIPVDNAAIPNWRVSTNEWVSSQNVAYVHTDWDATFSIDSPQKIYQFNKDDFSFSDTGRMLDAGRWASNRVIDMPNQTTLTQYRQVATNEWIRLVSGENF</sequence>
<dbReference type="AlphaFoldDB" id="A0A0R2LGS9"/>
<feature type="chain" id="PRO_5038529690" description="Surface layer protein A domain-containing protein" evidence="1">
    <location>
        <begin position="23"/>
        <end position="179"/>
    </location>
</feature>
<comment type="caution">
    <text evidence="2">The sequence shown here is derived from an EMBL/GenBank/DDBJ whole genome shotgun (WGS) entry which is preliminary data.</text>
</comment>
<name>A0A0R2LGS9_9LACO</name>
<gene>
    <name evidence="2" type="ORF">IV57_GL000094</name>
</gene>
<evidence type="ECO:0000313" key="3">
    <source>
        <dbReference type="Proteomes" id="UP000051006"/>
    </source>
</evidence>
<proteinExistence type="predicted"/>
<keyword evidence="1" id="KW-0732">Signal</keyword>
<reference evidence="2 3" key="1">
    <citation type="journal article" date="2015" name="Genome Announc.">
        <title>Expanding the biotechnology potential of lactobacilli through comparative genomics of 213 strains and associated genera.</title>
        <authorList>
            <person name="Sun Z."/>
            <person name="Harris H.M."/>
            <person name="McCann A."/>
            <person name="Guo C."/>
            <person name="Argimon S."/>
            <person name="Zhang W."/>
            <person name="Yang X."/>
            <person name="Jeffery I.B."/>
            <person name="Cooney J.C."/>
            <person name="Kagawa T.F."/>
            <person name="Liu W."/>
            <person name="Song Y."/>
            <person name="Salvetti E."/>
            <person name="Wrobel A."/>
            <person name="Rasinkangas P."/>
            <person name="Parkhill J."/>
            <person name="Rea M.C."/>
            <person name="O'Sullivan O."/>
            <person name="Ritari J."/>
            <person name="Douillard F.P."/>
            <person name="Paul Ross R."/>
            <person name="Yang R."/>
            <person name="Briner A.E."/>
            <person name="Felis G.E."/>
            <person name="de Vos W.M."/>
            <person name="Barrangou R."/>
            <person name="Klaenhammer T.R."/>
            <person name="Caufield P.W."/>
            <person name="Cui Y."/>
            <person name="Zhang H."/>
            <person name="O'Toole P.W."/>
        </authorList>
    </citation>
    <scope>NUCLEOTIDE SEQUENCE [LARGE SCALE GENOMIC DNA]</scope>
    <source>
        <strain evidence="2 3">DSM 24716</strain>
    </source>
</reference>